<dbReference type="PANTHER" id="PTHR42957:SF1">
    <property type="entry name" value="HELICASE MJ1565-RELATED"/>
    <property type="match status" value="1"/>
</dbReference>
<dbReference type="Gene3D" id="3.40.50.300">
    <property type="entry name" value="P-loop containing nucleotide triphosphate hydrolases"/>
    <property type="match status" value="2"/>
</dbReference>
<evidence type="ECO:0000313" key="2">
    <source>
        <dbReference type="EMBL" id="EFQ60219.1"/>
    </source>
</evidence>
<reference evidence="2 3" key="1">
    <citation type="submission" date="2010-10" db="EMBL/GenBank/DDBJ databases">
        <authorList>
            <person name="Durkin A.S."/>
            <person name="Madupu R."/>
            <person name="Torralba M."/>
            <person name="Gillis M."/>
            <person name="Methe B."/>
            <person name="Sutton G."/>
            <person name="Nelson K.E."/>
        </authorList>
    </citation>
    <scope>NUCLEOTIDE SEQUENCE [LARGE SCALE GENOMIC DNA]</scope>
    <source>
        <strain evidence="2 3">F0396</strain>
    </source>
</reference>
<dbReference type="Proteomes" id="UP000004896">
    <property type="component" value="Unassembled WGS sequence"/>
</dbReference>
<accession>E3CMU6</accession>
<dbReference type="OrthoDB" id="9806951at2"/>
<organism evidence="2 3">
    <name type="scientific">Streptococcus vestibularis F0396</name>
    <dbReference type="NCBI Taxonomy" id="904306"/>
    <lineage>
        <taxon>Bacteria</taxon>
        <taxon>Bacillati</taxon>
        <taxon>Bacillota</taxon>
        <taxon>Bacilli</taxon>
        <taxon>Lactobacillales</taxon>
        <taxon>Streptococcaceae</taxon>
        <taxon>Streptococcus</taxon>
    </lineage>
</organism>
<protein>
    <recommendedName>
        <fullName evidence="1">Helicase HerA central domain-containing protein</fullName>
    </recommendedName>
</protein>
<gene>
    <name evidence="2" type="ORF">HMPREF9192_1918</name>
</gene>
<comment type="caution">
    <text evidence="2">The sequence shown here is derived from an EMBL/GenBank/DDBJ whole genome shotgun (WGS) entry which is preliminary data.</text>
</comment>
<dbReference type="InterPro" id="IPR027417">
    <property type="entry name" value="P-loop_NTPase"/>
</dbReference>
<dbReference type="InterPro" id="IPR008571">
    <property type="entry name" value="HerA-like"/>
</dbReference>
<feature type="domain" description="Helicase HerA central" evidence="1">
    <location>
        <begin position="152"/>
        <end position="275"/>
    </location>
</feature>
<dbReference type="SUPFAM" id="SSF52540">
    <property type="entry name" value="P-loop containing nucleoside triphosphate hydrolases"/>
    <property type="match status" value="1"/>
</dbReference>
<dbReference type="eggNOG" id="COG0433">
    <property type="taxonomic scope" value="Bacteria"/>
</dbReference>
<sequence>MIYQNYVVGTVREIKGTSVIIRLFDNSTQLTYFFNGKRYSGVMIGSYIGIKRGHYTIVVKVEKEYAQDSLHDSTIQEFSKDRFIREVEAKVIGSFVREKYMSGMVAFPQIFNDVILLPDELITSIISGEDIGNKNPPSNPNSYFIIGDIWPEGIPYKIDWTKIFNTHIAIFGNTGSGKSNTLARLYKNLFDLSKESVLEFGESKFVFIDFNGEYVDRKVLTENKKVYNLSTRKSEIANKILIPSNKFWDKEMLSILFGATAQTQQPFLNRLIKYYFGQNNFVDNTLEYFYRAFRIVYTTPLKESLDLLKYSLDILGINHEAFSNWIDYSAFNPSNSNSYYSTYELSGWNSNDNRRWFWNADANAEALEKEIEGIKQRSTTFFSTGVKEKVSNPITQLRLSSCFQMIFELSRHTIQYDHISPLIHRIEARSSDFDKVLEIIDTEEQNIQQIFSDKSINVVSLKNVNKDIKMLLPMLIAKISYDIHRNQFEHDKIFNLIVDEAHNILSENSTVESEKWKDYRLDVFEEIVKEGRKFGYYLTIASQRPSDISSTIVSQIHNYFIHRLVNDNDLKLLDRTMTSLDYVSKSSIPNLSAGQAIITGISFDLPVIVKITQLSKEEAPNSSNSELLKIWNVNTNEEETH</sequence>
<name>E3CMU6_STRVE</name>
<dbReference type="InterPro" id="IPR002789">
    <property type="entry name" value="HerA_central"/>
</dbReference>
<proteinExistence type="predicted"/>
<evidence type="ECO:0000313" key="3">
    <source>
        <dbReference type="Proteomes" id="UP000004896"/>
    </source>
</evidence>
<dbReference type="Pfam" id="PF01935">
    <property type="entry name" value="DUF87"/>
    <property type="match status" value="1"/>
</dbReference>
<dbReference type="PANTHER" id="PTHR42957">
    <property type="entry name" value="HELICASE MJ1565-RELATED"/>
    <property type="match status" value="1"/>
</dbReference>
<dbReference type="AlphaFoldDB" id="E3CMU6"/>
<dbReference type="EMBL" id="AEKO01000002">
    <property type="protein sequence ID" value="EFQ60219.1"/>
    <property type="molecule type" value="Genomic_DNA"/>
</dbReference>
<evidence type="ECO:0000259" key="1">
    <source>
        <dbReference type="Pfam" id="PF01935"/>
    </source>
</evidence>